<evidence type="ECO:0000313" key="1">
    <source>
        <dbReference type="EMBL" id="PSU31713.1"/>
    </source>
</evidence>
<dbReference type="RefSeq" id="WP_107350844.1">
    <property type="nucleotide sequence ID" value="NZ_PYMH01000013.1"/>
</dbReference>
<gene>
    <name evidence="1" type="ORF">C9I99_21235</name>
</gene>
<protein>
    <submittedName>
        <fullName evidence="1">Uncharacterized protein</fullName>
    </submittedName>
</protein>
<dbReference type="AlphaFoldDB" id="A0A2T3ITP0"/>
<keyword evidence="2" id="KW-1185">Reference proteome</keyword>
<dbReference type="Proteomes" id="UP000241222">
    <property type="component" value="Unassembled WGS sequence"/>
</dbReference>
<accession>A0A2T3ITP0</accession>
<sequence>MSSTHHLYCPQTNEAVALLRSGGDGLSPDGDYSNQALFLFLAYHNALNLKECTFEMRVVTGGGKFENAHLVSSLYELDDKRDELEGLEDDPWFILLWEKNCVELLARNAELADNLSAYNFGAHALVTA</sequence>
<comment type="caution">
    <text evidence="1">The sequence shown here is derived from an EMBL/GenBank/DDBJ whole genome shotgun (WGS) entry which is preliminary data.</text>
</comment>
<reference evidence="1 2" key="1">
    <citation type="submission" date="2018-03" db="EMBL/GenBank/DDBJ databases">
        <title>Whole genome sequencing of Histamine producing bacteria.</title>
        <authorList>
            <person name="Butler K."/>
        </authorList>
    </citation>
    <scope>NUCLEOTIDE SEQUENCE [LARGE SCALE GENOMIC DNA]</scope>
    <source>
        <strain evidence="1 2">JCM 13586</strain>
    </source>
</reference>
<dbReference type="EMBL" id="PYMH01000013">
    <property type="protein sequence ID" value="PSU31713.1"/>
    <property type="molecule type" value="Genomic_DNA"/>
</dbReference>
<name>A0A2T3ITP0_9GAMM</name>
<evidence type="ECO:0000313" key="2">
    <source>
        <dbReference type="Proteomes" id="UP000241222"/>
    </source>
</evidence>
<organism evidence="1 2">
    <name type="scientific">Photobacterium lutimaris</name>
    <dbReference type="NCBI Taxonomy" id="388278"/>
    <lineage>
        <taxon>Bacteria</taxon>
        <taxon>Pseudomonadati</taxon>
        <taxon>Pseudomonadota</taxon>
        <taxon>Gammaproteobacteria</taxon>
        <taxon>Vibrionales</taxon>
        <taxon>Vibrionaceae</taxon>
        <taxon>Photobacterium</taxon>
    </lineage>
</organism>
<proteinExistence type="predicted"/>